<organism evidence="1 2">
    <name type="scientific">Denitromonas iodatirespirans</name>
    <dbReference type="NCBI Taxonomy" id="2795389"/>
    <lineage>
        <taxon>Bacteria</taxon>
        <taxon>Pseudomonadati</taxon>
        <taxon>Pseudomonadota</taxon>
        <taxon>Betaproteobacteria</taxon>
        <taxon>Rhodocyclales</taxon>
        <taxon>Zoogloeaceae</taxon>
        <taxon>Denitromonas</taxon>
    </lineage>
</organism>
<keyword evidence="2" id="KW-1185">Reference proteome</keyword>
<sequence length="226" mass="24088">MTRSNARLTVHFEFELVVPDALAGLDCDALRQQLAGILGDTVFKGMPTVSAKQLAKAGIHLQAHRHQLEAELCGVQVIDGALLASVAPHLTDHEVQQLCRLAAAKAPTDPVALRSYLRRQALKLVNDYRLVPCTVRGQISNGAIASLGAQLNLTNGGVLVNETHRKTRLKADQAAVEILLSDPEVVLPAKLSGHTLSGPVLAVDVAHLAHHRDGLQAMWTGQTVAG</sequence>
<protein>
    <submittedName>
        <fullName evidence="1">Uncharacterized protein</fullName>
    </submittedName>
</protein>
<comment type="caution">
    <text evidence="1">The sequence shown here is derived from an EMBL/GenBank/DDBJ whole genome shotgun (WGS) entry which is preliminary data.</text>
</comment>
<dbReference type="Proteomes" id="UP000694660">
    <property type="component" value="Unassembled WGS sequence"/>
</dbReference>
<evidence type="ECO:0000313" key="1">
    <source>
        <dbReference type="EMBL" id="MBT0960195.1"/>
    </source>
</evidence>
<dbReference type="EMBL" id="JAEKFT010000003">
    <property type="protein sequence ID" value="MBT0960195.1"/>
    <property type="molecule type" value="Genomic_DNA"/>
</dbReference>
<dbReference type="RefSeq" id="WP_214359951.1">
    <property type="nucleotide sequence ID" value="NZ_JAEKFT010000003.1"/>
</dbReference>
<accession>A0A944D567</accession>
<gene>
    <name evidence="1" type="ORF">I8J34_03315</name>
</gene>
<name>A0A944D567_DENI1</name>
<proteinExistence type="predicted"/>
<reference evidence="2" key="1">
    <citation type="journal article" date="2022" name="ISME J.">
        <title>Genetic and phylogenetic analysis of dissimilatory iodate-reducing bacteria identifies potential niches across the world's oceans.</title>
        <authorList>
            <person name="Reyes-Umana V."/>
            <person name="Henning Z."/>
            <person name="Lee K."/>
            <person name="Barnum T.P."/>
            <person name="Coates J.D."/>
        </authorList>
    </citation>
    <scope>NUCLEOTIDE SEQUENCE [LARGE SCALE GENOMIC DNA]</scope>
    <source>
        <strain evidence="2">IR12</strain>
    </source>
</reference>
<dbReference type="AlphaFoldDB" id="A0A944D567"/>
<evidence type="ECO:0000313" key="2">
    <source>
        <dbReference type="Proteomes" id="UP000694660"/>
    </source>
</evidence>